<dbReference type="CDD" id="cd03255">
    <property type="entry name" value="ABC_MJ0796_LolCDE_FtsE"/>
    <property type="match status" value="1"/>
</dbReference>
<keyword evidence="3" id="KW-0067">ATP-binding</keyword>
<dbReference type="GO" id="GO:0022857">
    <property type="term" value="F:transmembrane transporter activity"/>
    <property type="evidence" value="ECO:0007669"/>
    <property type="project" value="TreeGrafter"/>
</dbReference>
<dbReference type="AlphaFoldDB" id="A0A410FT18"/>
<dbReference type="InterPro" id="IPR003439">
    <property type="entry name" value="ABC_transporter-like_ATP-bd"/>
</dbReference>
<dbReference type="FunFam" id="3.40.50.300:FF:000032">
    <property type="entry name" value="Export ABC transporter ATP-binding protein"/>
    <property type="match status" value="1"/>
</dbReference>
<dbReference type="EMBL" id="CP034928">
    <property type="protein sequence ID" value="QAA76166.1"/>
    <property type="molecule type" value="Genomic_DNA"/>
</dbReference>
<dbReference type="GO" id="GO:0005886">
    <property type="term" value="C:plasma membrane"/>
    <property type="evidence" value="ECO:0007669"/>
    <property type="project" value="TreeGrafter"/>
</dbReference>
<dbReference type="Proteomes" id="UP000287233">
    <property type="component" value="Chromosome"/>
</dbReference>
<dbReference type="GO" id="GO:0005524">
    <property type="term" value="F:ATP binding"/>
    <property type="evidence" value="ECO:0007669"/>
    <property type="project" value="UniProtKB-KW"/>
</dbReference>
<dbReference type="Pfam" id="PF00005">
    <property type="entry name" value="ABC_tran"/>
    <property type="match status" value="1"/>
</dbReference>
<dbReference type="PANTHER" id="PTHR24220">
    <property type="entry name" value="IMPORT ATP-BINDING PROTEIN"/>
    <property type="match status" value="1"/>
</dbReference>
<dbReference type="InterPro" id="IPR017871">
    <property type="entry name" value="ABC_transporter-like_CS"/>
</dbReference>
<dbReference type="InterPro" id="IPR017911">
    <property type="entry name" value="MacB-like_ATP-bd"/>
</dbReference>
<feature type="domain" description="ABC transporter" evidence="4">
    <location>
        <begin position="7"/>
        <end position="230"/>
    </location>
</feature>
<dbReference type="GO" id="GO:0016887">
    <property type="term" value="F:ATP hydrolysis activity"/>
    <property type="evidence" value="ECO:0007669"/>
    <property type="project" value="InterPro"/>
</dbReference>
<evidence type="ECO:0000256" key="1">
    <source>
        <dbReference type="ARBA" id="ARBA00022448"/>
    </source>
</evidence>
<proteinExistence type="predicted"/>
<dbReference type="KEGG" id="bih:BIP78_0400"/>
<evidence type="ECO:0000313" key="6">
    <source>
        <dbReference type="Proteomes" id="UP000287233"/>
    </source>
</evidence>
<dbReference type="PROSITE" id="PS50893">
    <property type="entry name" value="ABC_TRANSPORTER_2"/>
    <property type="match status" value="1"/>
</dbReference>
<evidence type="ECO:0000313" key="5">
    <source>
        <dbReference type="EMBL" id="QAA76166.1"/>
    </source>
</evidence>
<dbReference type="InterPro" id="IPR015854">
    <property type="entry name" value="ABC_transpr_LolD-like"/>
</dbReference>
<name>A0A410FT18_BIPS1</name>
<dbReference type="InterPro" id="IPR003593">
    <property type="entry name" value="AAA+_ATPase"/>
</dbReference>
<evidence type="ECO:0000256" key="2">
    <source>
        <dbReference type="ARBA" id="ARBA00022741"/>
    </source>
</evidence>
<organism evidence="5 6">
    <name type="scientific">Bipolaricaulis sibiricus</name>
    <dbReference type="NCBI Taxonomy" id="2501609"/>
    <lineage>
        <taxon>Bacteria</taxon>
        <taxon>Candidatus Bipolaricaulota</taxon>
        <taxon>Candidatus Bipolaricaulia</taxon>
        <taxon>Candidatus Bipolaricaulales</taxon>
        <taxon>Candidatus Bipolaricaulaceae</taxon>
        <taxon>Candidatus Bipolaricaulis</taxon>
    </lineage>
</organism>
<reference evidence="6" key="1">
    <citation type="submission" date="2018-12" db="EMBL/GenBank/DDBJ databases">
        <title>Complete genome sequence of an uncultured bacterium of the candidate phylum Bipolaricaulota.</title>
        <authorList>
            <person name="Kadnikov V.V."/>
            <person name="Mardanov A.V."/>
            <person name="Beletsky A.V."/>
            <person name="Frank Y.A."/>
            <person name="Karnachuk O.V."/>
            <person name="Ravin N.V."/>
        </authorList>
    </citation>
    <scope>NUCLEOTIDE SEQUENCE [LARGE SCALE GENOMIC DNA]</scope>
</reference>
<keyword evidence="2" id="KW-0547">Nucleotide-binding</keyword>
<dbReference type="InterPro" id="IPR027417">
    <property type="entry name" value="P-loop_NTPase"/>
</dbReference>
<dbReference type="SMART" id="SM00382">
    <property type="entry name" value="AAA"/>
    <property type="match status" value="1"/>
</dbReference>
<gene>
    <name evidence="5" type="ORF">BIP78_0400</name>
</gene>
<accession>A0A410FT18</accession>
<protein>
    <submittedName>
        <fullName evidence="5">ABC-type antimicrobial peptide transport system, ATPase component</fullName>
    </submittedName>
</protein>
<dbReference type="PANTHER" id="PTHR24220:SF86">
    <property type="entry name" value="ABC TRANSPORTER ABCH.1"/>
    <property type="match status" value="1"/>
</dbReference>
<dbReference type="GO" id="GO:0098796">
    <property type="term" value="C:membrane protein complex"/>
    <property type="evidence" value="ECO:0007669"/>
    <property type="project" value="UniProtKB-ARBA"/>
</dbReference>
<evidence type="ECO:0000259" key="4">
    <source>
        <dbReference type="PROSITE" id="PS50893"/>
    </source>
</evidence>
<dbReference type="Gene3D" id="3.40.50.300">
    <property type="entry name" value="P-loop containing nucleotide triphosphate hydrolases"/>
    <property type="match status" value="1"/>
</dbReference>
<dbReference type="PROSITE" id="PS00211">
    <property type="entry name" value="ABC_TRANSPORTER_1"/>
    <property type="match status" value="1"/>
</dbReference>
<keyword evidence="1" id="KW-0813">Transport</keyword>
<dbReference type="SUPFAM" id="SSF52540">
    <property type="entry name" value="P-loop containing nucleoside triphosphate hydrolases"/>
    <property type="match status" value="1"/>
</dbReference>
<evidence type="ECO:0000256" key="3">
    <source>
        <dbReference type="ARBA" id="ARBA00022840"/>
    </source>
</evidence>
<sequence length="231" mass="25287">MRTEAVVEARGVHKVYVAGTVRTPALNGVDVTLSLGEFAAMAGPSGSGKSTLLHLLGGLDKPTAGEVLLSGTPISTLSRAQLAQLRLRRVGFVFQAYNLLPVLTVLENTAFVLELQGVPYRERLRRARAILAELGVEKYAHQFPNRLSGGEQQRVAVARAVVSEPAIVLADEPTANLDTKTSLDLIDLMRRMNAEHKTTFLFATHDTRLLDRVDRVIGLEDGRVVRDERVR</sequence>